<proteinExistence type="predicted"/>
<dbReference type="SUPFAM" id="SSF88723">
    <property type="entry name" value="PIN domain-like"/>
    <property type="match status" value="1"/>
</dbReference>
<reference evidence="2 3" key="1">
    <citation type="submission" date="2023-08" db="EMBL/GenBank/DDBJ databases">
        <title>Draft genome sequence of Algoriphagus confluentis.</title>
        <authorList>
            <person name="Takatani N."/>
            <person name="Hosokawa M."/>
            <person name="Sawabe T."/>
        </authorList>
    </citation>
    <scope>NUCLEOTIDE SEQUENCE [LARGE SCALE GENOMIC DNA]</scope>
    <source>
        <strain evidence="2 3">NBRC 111222</strain>
    </source>
</reference>
<gene>
    <name evidence="2" type="ORF">Aconfl_31060</name>
</gene>
<evidence type="ECO:0000259" key="1">
    <source>
        <dbReference type="Pfam" id="PF13470"/>
    </source>
</evidence>
<comment type="caution">
    <text evidence="2">The sequence shown here is derived from an EMBL/GenBank/DDBJ whole genome shotgun (WGS) entry which is preliminary data.</text>
</comment>
<dbReference type="Pfam" id="PF13470">
    <property type="entry name" value="PIN_3"/>
    <property type="match status" value="1"/>
</dbReference>
<name>A0ABQ6PR79_9BACT</name>
<keyword evidence="3" id="KW-1185">Reference proteome</keyword>
<organism evidence="2 3">
    <name type="scientific">Algoriphagus confluentis</name>
    <dbReference type="NCBI Taxonomy" id="1697556"/>
    <lineage>
        <taxon>Bacteria</taxon>
        <taxon>Pseudomonadati</taxon>
        <taxon>Bacteroidota</taxon>
        <taxon>Cytophagia</taxon>
        <taxon>Cytophagales</taxon>
        <taxon>Cyclobacteriaceae</taxon>
        <taxon>Algoriphagus</taxon>
    </lineage>
</organism>
<dbReference type="Proteomes" id="UP001338309">
    <property type="component" value="Unassembled WGS sequence"/>
</dbReference>
<dbReference type="RefSeq" id="WP_338225165.1">
    <property type="nucleotide sequence ID" value="NZ_BTPD01000010.1"/>
</dbReference>
<accession>A0ABQ6PR79</accession>
<dbReference type="InterPro" id="IPR029060">
    <property type="entry name" value="PIN-like_dom_sf"/>
</dbReference>
<protein>
    <submittedName>
        <fullName evidence="2">PIN domain nuclease</fullName>
    </submittedName>
</protein>
<dbReference type="Gene3D" id="3.40.50.1010">
    <property type="entry name" value="5'-nuclease"/>
    <property type="match status" value="1"/>
</dbReference>
<evidence type="ECO:0000313" key="2">
    <source>
        <dbReference type="EMBL" id="GMQ30463.1"/>
    </source>
</evidence>
<evidence type="ECO:0000313" key="3">
    <source>
        <dbReference type="Proteomes" id="UP001338309"/>
    </source>
</evidence>
<dbReference type="InterPro" id="IPR002716">
    <property type="entry name" value="PIN_dom"/>
</dbReference>
<sequence length="135" mass="15622">MERLFIDTNIVIDLLARREPFFREAQDLFTLGDQKKVQLLISALTFANAYYSISKHHKEVEARRHLANFKVLVTILPIDNKIIDLSLASEFADFEDGLQYFTAIENSSDLIITRNKKDFRDSQIPVLSAGEYLRK</sequence>
<dbReference type="EMBL" id="BTPD01000010">
    <property type="protein sequence ID" value="GMQ30463.1"/>
    <property type="molecule type" value="Genomic_DNA"/>
</dbReference>
<feature type="domain" description="PIN" evidence="1">
    <location>
        <begin position="3"/>
        <end position="117"/>
    </location>
</feature>